<name>A0A7T0DT19_9ENTR</name>
<dbReference type="CDD" id="cd00317">
    <property type="entry name" value="cyclophilin"/>
    <property type="match status" value="1"/>
</dbReference>
<organism evidence="5">
    <name type="scientific">Enterobacter mori</name>
    <dbReference type="NCBI Taxonomy" id="539813"/>
    <lineage>
        <taxon>Bacteria</taxon>
        <taxon>Pseudomonadati</taxon>
        <taxon>Pseudomonadota</taxon>
        <taxon>Gammaproteobacteria</taxon>
        <taxon>Enterobacterales</taxon>
        <taxon>Enterobacteriaceae</taxon>
        <taxon>Enterobacter</taxon>
    </lineage>
</organism>
<sequence length="182" mass="20264">MNRRLFIGGCLGLCTGAVVLPAALRWLDVQGEIIEMELNSGTVTLQLFSDVAPNHVARIKTLVQSSFYEGIPFSRVIEGFMAQTGDPVRNTEFDHKSLPKLAAEFNNLPFERGTLGMARSRNPHSACHQFFITSTRTHFLDQNYTAFGKVIKGMELIDQLRRGDAGIGTVVNPDVIKRMRLI</sequence>
<comment type="function">
    <text evidence="3">PPIases accelerate the folding of proteins. It catalyzes the cis-trans isomerization of proline imidic peptide bonds in oligopeptides.</text>
</comment>
<dbReference type="AlphaFoldDB" id="A0A7T0DT19"/>
<evidence type="ECO:0000256" key="1">
    <source>
        <dbReference type="ARBA" id="ARBA00023110"/>
    </source>
</evidence>
<dbReference type="PRINTS" id="PR00153">
    <property type="entry name" value="CSAPPISMRASE"/>
</dbReference>
<dbReference type="EC" id="5.2.1.8" evidence="3"/>
<feature type="domain" description="PPIase cyclophilin-type" evidence="4">
    <location>
        <begin position="41"/>
        <end position="182"/>
    </location>
</feature>
<dbReference type="InterPro" id="IPR029000">
    <property type="entry name" value="Cyclophilin-like_dom_sf"/>
</dbReference>
<proteinExistence type="inferred from homology"/>
<dbReference type="Gene3D" id="2.40.100.10">
    <property type="entry name" value="Cyclophilin-like"/>
    <property type="match status" value="1"/>
</dbReference>
<dbReference type="InterPro" id="IPR002130">
    <property type="entry name" value="Cyclophilin-type_PPIase_dom"/>
</dbReference>
<reference evidence="5" key="1">
    <citation type="submission" date="2020-09" db="EMBL/GenBank/DDBJ databases">
        <title>First Report of a novel Colistin-Resistant species of Enterobacter cloacae complex Producing MCR-5 isolated from hospital sewage water.</title>
        <authorList>
            <person name="Zhou K."/>
        </authorList>
    </citation>
    <scope>NUCLEOTIDE SEQUENCE [LARGE SCALE GENOMIC DNA]</scope>
    <source>
        <strain evidence="5">HSW1412</strain>
    </source>
</reference>
<dbReference type="PROSITE" id="PS50072">
    <property type="entry name" value="CSA_PPIASE_2"/>
    <property type="match status" value="1"/>
</dbReference>
<evidence type="ECO:0000259" key="4">
    <source>
        <dbReference type="PROSITE" id="PS50072"/>
    </source>
</evidence>
<accession>A0A7T0DT19</accession>
<keyword evidence="2 3" id="KW-0413">Isomerase</keyword>
<dbReference type="InterPro" id="IPR044666">
    <property type="entry name" value="Cyclophilin_A-like"/>
</dbReference>
<dbReference type="SUPFAM" id="SSF50891">
    <property type="entry name" value="Cyclophilin-like"/>
    <property type="match status" value="1"/>
</dbReference>
<comment type="similarity">
    <text evidence="3">Belongs to the cyclophilin-type PPIase family.</text>
</comment>
<dbReference type="EMBL" id="CP061801">
    <property type="protein sequence ID" value="QPJ98995.1"/>
    <property type="molecule type" value="Genomic_DNA"/>
</dbReference>
<dbReference type="GO" id="GO:0003755">
    <property type="term" value="F:peptidyl-prolyl cis-trans isomerase activity"/>
    <property type="evidence" value="ECO:0007669"/>
    <property type="project" value="UniProtKB-UniRule"/>
</dbReference>
<keyword evidence="1 3" id="KW-0697">Rotamase</keyword>
<evidence type="ECO:0000256" key="2">
    <source>
        <dbReference type="ARBA" id="ARBA00023235"/>
    </source>
</evidence>
<dbReference type="Pfam" id="PF00160">
    <property type="entry name" value="Pro_isomerase"/>
    <property type="match status" value="1"/>
</dbReference>
<dbReference type="PANTHER" id="PTHR45625:SF4">
    <property type="entry name" value="PEPTIDYLPROLYL ISOMERASE DOMAIN AND WD REPEAT-CONTAINING PROTEIN 1"/>
    <property type="match status" value="1"/>
</dbReference>
<evidence type="ECO:0000256" key="3">
    <source>
        <dbReference type="RuleBase" id="RU363019"/>
    </source>
</evidence>
<evidence type="ECO:0000313" key="5">
    <source>
        <dbReference type="EMBL" id="QPJ98995.1"/>
    </source>
</evidence>
<gene>
    <name evidence="5" type="ORF">IDM36_13765</name>
</gene>
<protein>
    <recommendedName>
        <fullName evidence="3">Peptidyl-prolyl cis-trans isomerase</fullName>
        <shortName evidence="3">PPIase</shortName>
        <ecNumber evidence="3">5.2.1.8</ecNumber>
    </recommendedName>
</protein>
<dbReference type="PANTHER" id="PTHR45625">
    <property type="entry name" value="PEPTIDYL-PROLYL CIS-TRANS ISOMERASE-RELATED"/>
    <property type="match status" value="1"/>
</dbReference>
<comment type="catalytic activity">
    <reaction evidence="3">
        <text>[protein]-peptidylproline (omega=180) = [protein]-peptidylproline (omega=0)</text>
        <dbReference type="Rhea" id="RHEA:16237"/>
        <dbReference type="Rhea" id="RHEA-COMP:10747"/>
        <dbReference type="Rhea" id="RHEA-COMP:10748"/>
        <dbReference type="ChEBI" id="CHEBI:83833"/>
        <dbReference type="ChEBI" id="CHEBI:83834"/>
        <dbReference type="EC" id="5.2.1.8"/>
    </reaction>
</comment>